<dbReference type="GO" id="GO:0005829">
    <property type="term" value="C:cytosol"/>
    <property type="evidence" value="ECO:0007669"/>
    <property type="project" value="TreeGrafter"/>
</dbReference>
<accession>A0A420V3Y5</accession>
<dbReference type="InterPro" id="IPR020845">
    <property type="entry name" value="AMP-binding_CS"/>
</dbReference>
<dbReference type="InterPro" id="IPR020802">
    <property type="entry name" value="TesA-like"/>
</dbReference>
<dbReference type="EMBL" id="JNAD02000005">
    <property type="protein sequence ID" value="RKM95949.1"/>
    <property type="molecule type" value="Genomic_DNA"/>
</dbReference>
<dbReference type="GO" id="GO:0008610">
    <property type="term" value="P:lipid biosynthetic process"/>
    <property type="evidence" value="ECO:0007669"/>
    <property type="project" value="UniProtKB-ARBA"/>
</dbReference>
<evidence type="ECO:0000259" key="5">
    <source>
        <dbReference type="PROSITE" id="PS50075"/>
    </source>
</evidence>
<dbReference type="InterPro" id="IPR025110">
    <property type="entry name" value="AMP-bd_C"/>
</dbReference>
<evidence type="ECO:0000256" key="4">
    <source>
        <dbReference type="ARBA" id="ARBA00022553"/>
    </source>
</evidence>
<evidence type="ECO:0000313" key="7">
    <source>
        <dbReference type="Proteomes" id="UP000028058"/>
    </source>
</evidence>
<evidence type="ECO:0000256" key="1">
    <source>
        <dbReference type="ARBA" id="ARBA00001957"/>
    </source>
</evidence>
<dbReference type="PANTHER" id="PTHR45527:SF1">
    <property type="entry name" value="FATTY ACID SYNTHASE"/>
    <property type="match status" value="1"/>
</dbReference>
<dbReference type="CDD" id="cd17646">
    <property type="entry name" value="A_NRPS_AB3403-like"/>
    <property type="match status" value="1"/>
</dbReference>
<keyword evidence="7" id="KW-1185">Reference proteome</keyword>
<dbReference type="Pfam" id="PF00975">
    <property type="entry name" value="Thioesterase"/>
    <property type="match status" value="1"/>
</dbReference>
<dbReference type="SUPFAM" id="SSF52777">
    <property type="entry name" value="CoA-dependent acyltransferases"/>
    <property type="match status" value="2"/>
</dbReference>
<dbReference type="CDD" id="cd19543">
    <property type="entry name" value="DCL_NRPS"/>
    <property type="match status" value="1"/>
</dbReference>
<dbReference type="RefSeq" id="WP_043464919.1">
    <property type="nucleotide sequence ID" value="NZ_CP134822.1"/>
</dbReference>
<dbReference type="OrthoDB" id="2472181at2"/>
<comment type="cofactor">
    <cofactor evidence="1">
        <name>pantetheine 4'-phosphate</name>
        <dbReference type="ChEBI" id="CHEBI:47942"/>
    </cofactor>
</comment>
<evidence type="ECO:0000256" key="2">
    <source>
        <dbReference type="ARBA" id="ARBA00006432"/>
    </source>
</evidence>
<sequence length="1308" mass="141190">MTTAQSPIEDVLPLSPLQHGLLFQTLYDDEGPDVYTVQLAVEMCGPLDAGRLRTAAEALLRRHPNLRTVFHHEGLERPVQVVRRTVNVPWREIRMSDRSPAEAAEAYEKLRNDERAARFALDEDVLLRFVLVRLPGGRSRLLMTLHHILVDGWSVPVLLDDLFELYEREGDSSGMRRAAPYRAYLAWLADRDQPAALAAWRTELSGLAEPTLVGLGRHGSAAVMPETLSTELSVELTERLSATARRHGWTVSTLVQAGWGLVLGHHLGRRDVVFGGTVSGRPPELPGVETMVGLLINTLPVRVSWQPTDRLADLFTTLQNHQSALTAHQHVQLAAIQAETGHGELFDTTTVFENFPRGAAAAPQLAGGLEITDMEACDATHYGITLVGLPGEHLRLRLDFRPDAVDRDTVTRLAGWLRRFLEAAADEPGQAIGDVALLSPAERHRLLVDWNDTAHPVAGRTLTDMLEEQALRSPEALALVADGTRTGYADLHARANRLARALIERGAGPDRPVAVALYRGRPLVVALLAVLKAGSPYLPIDPELPPARISRMLRNADPVCVLADAGTADALAAVDAKPMLLDDPRVEQELAANPQGPLTAAERTAPLDPRQLAYLIYTSGSSGVPKGVGVPHSGIVNRLLWMQDRYGLGPGDRVLQKTPFGFDVSVWEFFWPLLTGAALVMARPGGHRDPAHLAEEIVTQGVTTVHFVPSMLDAFLQEPAAARCAGVLSRVICSGEALPAATQDRALSMLRTPVHNLYGPTEASVDVTHWDCRAGDDPVPIGRPIWNTRVYVLDSGLRPVAPGVAGELYLAGTGLARGYVARPGLTAERFVADPHGEPGTRMYRTGDLVRWTAEGTLDYLGRTDDQVKIRGLRIEPGEIESVLVQLPGVAQARVLVRQDGPASGLLVGYLVPEGAPDALPRTESLRAEVASVLPGYMVPAAFVSLPELPLTLNGKLDRRALPAPELAPGGGRAPRTATEQLLCSVFAEVLGLPPVSPEDSFFELGGHSLSATRLVHRIREVLGVDLPLRTVFAAPTPAALAAVLADRRFRSGGLEPVLALRTDGDAPPLFCLPPGAGLSWCYAGLLGGLDPRQPVYGLQSPGLTGEDPARTLGEMARAHADRITAVRPHGPYRLLGWSAGGNVAHEVAVLLQERGETVEQLVFLDSYPGPASDGTAEVSEAQVFTETFGAGLGDPEDPPTRARALELVRAELGELGRAGDGSTEAVLDTYLLTTRALMNSRPRRFKGDLLFFRASDWSVDARRDVARWQPHVSGDIELHQLSAAHEEISRPDIMAEIGKVIAGREPQG</sequence>
<dbReference type="NCBIfam" id="TIGR01733">
    <property type="entry name" value="AA-adenyl-dom"/>
    <property type="match status" value="1"/>
</dbReference>
<dbReference type="PANTHER" id="PTHR45527">
    <property type="entry name" value="NONRIBOSOMAL PEPTIDE SYNTHETASE"/>
    <property type="match status" value="1"/>
</dbReference>
<dbReference type="PROSITE" id="PS50075">
    <property type="entry name" value="CARRIER"/>
    <property type="match status" value="1"/>
</dbReference>
<dbReference type="SUPFAM" id="SSF47336">
    <property type="entry name" value="ACP-like"/>
    <property type="match status" value="1"/>
</dbReference>
<comment type="similarity">
    <text evidence="2">Belongs to the ATP-dependent AMP-binding enzyme family.</text>
</comment>
<dbReference type="FunFam" id="3.30.300.30:FF:000010">
    <property type="entry name" value="Enterobactin synthetase component F"/>
    <property type="match status" value="1"/>
</dbReference>
<dbReference type="InterPro" id="IPR001242">
    <property type="entry name" value="Condensation_dom"/>
</dbReference>
<evidence type="ECO:0000256" key="3">
    <source>
        <dbReference type="ARBA" id="ARBA00022450"/>
    </source>
</evidence>
<protein>
    <submittedName>
        <fullName evidence="6">Non-ribosomal peptide synthetase</fullName>
    </submittedName>
</protein>
<dbReference type="PROSITE" id="PS00012">
    <property type="entry name" value="PHOSPHOPANTETHEINE"/>
    <property type="match status" value="1"/>
</dbReference>
<reference evidence="6 7" key="1">
    <citation type="journal article" date="2014" name="Genome Announc.">
        <title>Draft Genome Sequence of Streptomyces fradiae ATCC 19609, a Strain Highly Sensitive to Antibiotics.</title>
        <authorList>
            <person name="Bekker O.B."/>
            <person name="Klimina K.M."/>
            <person name="Vatlin A.A."/>
            <person name="Zakharevich N.V."/>
            <person name="Kasianov A.S."/>
            <person name="Danilenko V.N."/>
        </authorList>
    </citation>
    <scope>NUCLEOTIDE SEQUENCE [LARGE SCALE GENOMIC DNA]</scope>
    <source>
        <strain evidence="6 7">ATCC 19609</strain>
    </source>
</reference>
<comment type="caution">
    <text evidence="6">The sequence shown here is derived from an EMBL/GenBank/DDBJ whole genome shotgun (WGS) entry which is preliminary data.</text>
</comment>
<organism evidence="6 7">
    <name type="scientific">Streptomyces xinghaiensis</name>
    <dbReference type="NCBI Taxonomy" id="1038928"/>
    <lineage>
        <taxon>Bacteria</taxon>
        <taxon>Bacillati</taxon>
        <taxon>Actinomycetota</taxon>
        <taxon>Actinomycetes</taxon>
        <taxon>Kitasatosporales</taxon>
        <taxon>Streptomycetaceae</taxon>
        <taxon>Streptomyces</taxon>
    </lineage>
</organism>
<dbReference type="Gene3D" id="3.30.559.30">
    <property type="entry name" value="Nonribosomal peptide synthetase, condensation domain"/>
    <property type="match status" value="1"/>
</dbReference>
<dbReference type="FunFam" id="3.40.50.980:FF:000001">
    <property type="entry name" value="Non-ribosomal peptide synthetase"/>
    <property type="match status" value="1"/>
</dbReference>
<dbReference type="InterPro" id="IPR045851">
    <property type="entry name" value="AMP-bd_C_sf"/>
</dbReference>
<dbReference type="SMART" id="SM00824">
    <property type="entry name" value="PKS_TE"/>
    <property type="match status" value="1"/>
</dbReference>
<proteinExistence type="inferred from homology"/>
<dbReference type="InterPro" id="IPR000873">
    <property type="entry name" value="AMP-dep_synth/lig_dom"/>
</dbReference>
<gene>
    <name evidence="6" type="ORF">SFRA_013150</name>
</gene>
<dbReference type="GO" id="GO:0072330">
    <property type="term" value="P:monocarboxylic acid biosynthetic process"/>
    <property type="evidence" value="ECO:0007669"/>
    <property type="project" value="UniProtKB-ARBA"/>
</dbReference>
<dbReference type="InterPro" id="IPR036736">
    <property type="entry name" value="ACP-like_sf"/>
</dbReference>
<dbReference type="FunFam" id="2.30.38.10:FF:000001">
    <property type="entry name" value="Non-ribosomal peptide synthetase PvdI"/>
    <property type="match status" value="1"/>
</dbReference>
<feature type="domain" description="Carrier" evidence="5">
    <location>
        <begin position="973"/>
        <end position="1048"/>
    </location>
</feature>
<dbReference type="InterPro" id="IPR009081">
    <property type="entry name" value="PP-bd_ACP"/>
</dbReference>
<dbReference type="Pfam" id="PF13193">
    <property type="entry name" value="AMP-binding_C"/>
    <property type="match status" value="1"/>
</dbReference>
<dbReference type="FunFam" id="1.10.1200.10:FF:000016">
    <property type="entry name" value="Non-ribosomal peptide synthase"/>
    <property type="match status" value="1"/>
</dbReference>
<dbReference type="GO" id="GO:0044550">
    <property type="term" value="P:secondary metabolite biosynthetic process"/>
    <property type="evidence" value="ECO:0007669"/>
    <property type="project" value="UniProtKB-ARBA"/>
</dbReference>
<dbReference type="InterPro" id="IPR006162">
    <property type="entry name" value="Ppantetheine_attach_site"/>
</dbReference>
<dbReference type="GO" id="GO:0043041">
    <property type="term" value="P:amino acid activation for nonribosomal peptide biosynthetic process"/>
    <property type="evidence" value="ECO:0007669"/>
    <property type="project" value="TreeGrafter"/>
</dbReference>
<dbReference type="Gene3D" id="3.30.300.30">
    <property type="match status" value="1"/>
</dbReference>
<dbReference type="PROSITE" id="PS00455">
    <property type="entry name" value="AMP_BINDING"/>
    <property type="match status" value="1"/>
</dbReference>
<dbReference type="InterPro" id="IPR029058">
    <property type="entry name" value="AB_hydrolase_fold"/>
</dbReference>
<dbReference type="SUPFAM" id="SSF56801">
    <property type="entry name" value="Acetyl-CoA synthetase-like"/>
    <property type="match status" value="1"/>
</dbReference>
<name>A0A420V3Y5_9ACTN</name>
<dbReference type="InterPro" id="IPR023213">
    <property type="entry name" value="CAT-like_dom_sf"/>
</dbReference>
<dbReference type="Gene3D" id="3.30.559.10">
    <property type="entry name" value="Chloramphenicol acetyltransferase-like domain"/>
    <property type="match status" value="1"/>
</dbReference>
<dbReference type="Gene3D" id="3.40.50.980">
    <property type="match status" value="2"/>
</dbReference>
<dbReference type="Proteomes" id="UP000028058">
    <property type="component" value="Unassembled WGS sequence"/>
</dbReference>
<dbReference type="Pfam" id="PF00550">
    <property type="entry name" value="PP-binding"/>
    <property type="match status" value="1"/>
</dbReference>
<keyword evidence="3" id="KW-0596">Phosphopantetheine</keyword>
<dbReference type="InterPro" id="IPR001031">
    <property type="entry name" value="Thioesterase"/>
</dbReference>
<dbReference type="FunFam" id="3.40.50.980:FF:000002">
    <property type="entry name" value="Enterobactin synthetase component F"/>
    <property type="match status" value="1"/>
</dbReference>
<dbReference type="InterPro" id="IPR020806">
    <property type="entry name" value="PKS_PP-bd"/>
</dbReference>
<dbReference type="InterPro" id="IPR010071">
    <property type="entry name" value="AA_adenyl_dom"/>
</dbReference>
<dbReference type="Pfam" id="PF00668">
    <property type="entry name" value="Condensation"/>
    <property type="match status" value="1"/>
</dbReference>
<dbReference type="Gene3D" id="3.40.50.1820">
    <property type="entry name" value="alpha/beta hydrolase"/>
    <property type="match status" value="1"/>
</dbReference>
<dbReference type="GO" id="GO:0003824">
    <property type="term" value="F:catalytic activity"/>
    <property type="evidence" value="ECO:0007669"/>
    <property type="project" value="InterPro"/>
</dbReference>
<dbReference type="Gene3D" id="2.30.38.10">
    <property type="entry name" value="Luciferase, Domain 3"/>
    <property type="match status" value="1"/>
</dbReference>
<keyword evidence="4" id="KW-0597">Phosphoprotein</keyword>
<evidence type="ECO:0000313" key="6">
    <source>
        <dbReference type="EMBL" id="RKM95949.1"/>
    </source>
</evidence>
<dbReference type="FunFam" id="3.40.50.12780:FF:000012">
    <property type="entry name" value="Non-ribosomal peptide synthetase"/>
    <property type="match status" value="1"/>
</dbReference>
<dbReference type="GO" id="GO:0017000">
    <property type="term" value="P:antibiotic biosynthetic process"/>
    <property type="evidence" value="ECO:0007669"/>
    <property type="project" value="UniProtKB-ARBA"/>
</dbReference>
<dbReference type="GO" id="GO:0031177">
    <property type="term" value="F:phosphopantetheine binding"/>
    <property type="evidence" value="ECO:0007669"/>
    <property type="project" value="InterPro"/>
</dbReference>
<dbReference type="SMART" id="SM00823">
    <property type="entry name" value="PKS_PP"/>
    <property type="match status" value="1"/>
</dbReference>
<dbReference type="SUPFAM" id="SSF53474">
    <property type="entry name" value="alpha/beta-Hydrolases"/>
    <property type="match status" value="1"/>
</dbReference>
<dbReference type="Pfam" id="PF00501">
    <property type="entry name" value="AMP-binding"/>
    <property type="match status" value="1"/>
</dbReference>